<dbReference type="PANTHER" id="PTHR34474">
    <property type="entry name" value="SIGNAL TRANSDUCTION PROTEIN TRAP"/>
    <property type="match status" value="1"/>
</dbReference>
<dbReference type="GO" id="GO:0004497">
    <property type="term" value="F:monooxygenase activity"/>
    <property type="evidence" value="ECO:0007669"/>
    <property type="project" value="UniProtKB-KW"/>
</dbReference>
<dbReference type="InterPro" id="IPR050404">
    <property type="entry name" value="Heme-degrading_MO"/>
</dbReference>
<evidence type="ECO:0000313" key="2">
    <source>
        <dbReference type="EMBL" id="RJK96337.1"/>
    </source>
</evidence>
<accession>A0A3A3Z1F3</accession>
<dbReference type="InterPro" id="IPR007138">
    <property type="entry name" value="ABM_dom"/>
</dbReference>
<dbReference type="AlphaFoldDB" id="A0A3A3Z1F3"/>
<dbReference type="Gene3D" id="3.30.70.100">
    <property type="match status" value="1"/>
</dbReference>
<dbReference type="PROSITE" id="PS51725">
    <property type="entry name" value="ABM"/>
    <property type="match status" value="1"/>
</dbReference>
<keyword evidence="2" id="KW-0503">Monooxygenase</keyword>
<feature type="domain" description="ABM" evidence="1">
    <location>
        <begin position="6"/>
        <end position="98"/>
    </location>
</feature>
<protein>
    <submittedName>
        <fullName evidence="2">Antibiotic biosynthesis monooxygenase</fullName>
    </submittedName>
</protein>
<dbReference type="Proteomes" id="UP000265614">
    <property type="component" value="Unassembled WGS sequence"/>
</dbReference>
<keyword evidence="2" id="KW-0560">Oxidoreductase</keyword>
<gene>
    <name evidence="2" type="ORF">D5H78_08835</name>
</gene>
<dbReference type="OrthoDB" id="5518003at2"/>
<evidence type="ECO:0000259" key="1">
    <source>
        <dbReference type="PROSITE" id="PS51725"/>
    </source>
</evidence>
<dbReference type="Pfam" id="PF03992">
    <property type="entry name" value="ABM"/>
    <property type="match status" value="1"/>
</dbReference>
<dbReference type="EMBL" id="QZEZ01000003">
    <property type="protein sequence ID" value="RJK96337.1"/>
    <property type="molecule type" value="Genomic_DNA"/>
</dbReference>
<sequence length="109" mass="11372">MGSVPYVAINVLTVPGGRGEVLEQRFAGRAGAVEASPGFERFELLRPVEGTDQYLVYTRWRSEEDFRAWTASQAFGQGHARAGGGGGGGPAASGATVWGFEVAQAADPA</sequence>
<organism evidence="2 3">
    <name type="scientific">Vallicoccus soli</name>
    <dbReference type="NCBI Taxonomy" id="2339232"/>
    <lineage>
        <taxon>Bacteria</taxon>
        <taxon>Bacillati</taxon>
        <taxon>Actinomycetota</taxon>
        <taxon>Actinomycetes</taxon>
        <taxon>Motilibacterales</taxon>
        <taxon>Vallicoccaceae</taxon>
        <taxon>Vallicoccus</taxon>
    </lineage>
</organism>
<dbReference type="RefSeq" id="WP_119950068.1">
    <property type="nucleotide sequence ID" value="NZ_QZEZ01000003.1"/>
</dbReference>
<keyword evidence="3" id="KW-1185">Reference proteome</keyword>
<reference evidence="2 3" key="1">
    <citation type="submission" date="2018-09" db="EMBL/GenBank/DDBJ databases">
        <title>YIM 75000 draft genome.</title>
        <authorList>
            <person name="Tang S."/>
            <person name="Feng Y."/>
        </authorList>
    </citation>
    <scope>NUCLEOTIDE SEQUENCE [LARGE SCALE GENOMIC DNA]</scope>
    <source>
        <strain evidence="2 3">YIM 75000</strain>
    </source>
</reference>
<comment type="caution">
    <text evidence="2">The sequence shown here is derived from an EMBL/GenBank/DDBJ whole genome shotgun (WGS) entry which is preliminary data.</text>
</comment>
<dbReference type="PANTHER" id="PTHR34474:SF2">
    <property type="entry name" value="SIGNAL TRANSDUCTION PROTEIN TRAP"/>
    <property type="match status" value="1"/>
</dbReference>
<dbReference type="InterPro" id="IPR011008">
    <property type="entry name" value="Dimeric_a/b-barrel"/>
</dbReference>
<evidence type="ECO:0000313" key="3">
    <source>
        <dbReference type="Proteomes" id="UP000265614"/>
    </source>
</evidence>
<name>A0A3A3Z1F3_9ACTN</name>
<dbReference type="SUPFAM" id="SSF54909">
    <property type="entry name" value="Dimeric alpha+beta barrel"/>
    <property type="match status" value="1"/>
</dbReference>
<proteinExistence type="predicted"/>